<keyword evidence="9" id="KW-1185">Reference proteome</keyword>
<dbReference type="RefSeq" id="WP_341876502.1">
    <property type="nucleotide sequence ID" value="NZ_CP121687.1"/>
</dbReference>
<dbReference type="HAMAP" id="MF_00109">
    <property type="entry name" value="Shikimate_kinase"/>
    <property type="match status" value="1"/>
</dbReference>
<dbReference type="InterPro" id="IPR027417">
    <property type="entry name" value="P-loop_NTPase"/>
</dbReference>
<comment type="pathway">
    <text evidence="7">Metabolic intermediate biosynthesis; chorismate biosynthesis; chorismate from D-erythrose 4-phosphate and phosphoenolpyruvate: step 5/7.</text>
</comment>
<keyword evidence="7" id="KW-0479">Metal-binding</keyword>
<dbReference type="Proteomes" id="UP001486565">
    <property type="component" value="Chromosome"/>
</dbReference>
<dbReference type="InterPro" id="IPR000623">
    <property type="entry name" value="Shikimate_kinase/TSH1"/>
</dbReference>
<proteinExistence type="inferred from homology"/>
<evidence type="ECO:0000256" key="4">
    <source>
        <dbReference type="ARBA" id="ARBA00022777"/>
    </source>
</evidence>
<keyword evidence="7" id="KW-0963">Cytoplasm</keyword>
<evidence type="ECO:0000256" key="5">
    <source>
        <dbReference type="ARBA" id="ARBA00022840"/>
    </source>
</evidence>
<keyword evidence="7" id="KW-0460">Magnesium</keyword>
<comment type="similarity">
    <text evidence="7">Belongs to the shikimate kinase family.</text>
</comment>
<dbReference type="CDD" id="cd00464">
    <property type="entry name" value="SK"/>
    <property type="match status" value="1"/>
</dbReference>
<keyword evidence="5 7" id="KW-0067">ATP-binding</keyword>
<dbReference type="EMBL" id="CP121687">
    <property type="protein sequence ID" value="WZL69507.1"/>
    <property type="molecule type" value="Genomic_DNA"/>
</dbReference>
<accession>A0ABZ2Y2D9</accession>
<feature type="binding site" evidence="7">
    <location>
        <position position="116"/>
    </location>
    <ligand>
        <name>ATP</name>
        <dbReference type="ChEBI" id="CHEBI:30616"/>
    </ligand>
</feature>
<feature type="binding site" evidence="7">
    <location>
        <begin position="11"/>
        <end position="16"/>
    </location>
    <ligand>
        <name>ATP</name>
        <dbReference type="ChEBI" id="CHEBI:30616"/>
    </ligand>
</feature>
<evidence type="ECO:0000256" key="3">
    <source>
        <dbReference type="ARBA" id="ARBA00022741"/>
    </source>
</evidence>
<sequence>MKNIVLIGMPGAGKSTLGVILAKTLKMPFVDTDLIIQQTQNRLLQEIIEEDGIDVFLSIEEKAILDLDVQGSVIATGGSVVLKPEGMKHLKENGFVVYLQLPYMEIEKRIRNITTRGIVMQKGQTLLQVYDERVPLYEKYGDAMIRCMGKNMEQITKEVKKLWEGIK</sequence>
<comment type="caution">
    <text evidence="7">Lacks conserved residue(s) required for the propagation of feature annotation.</text>
</comment>
<keyword evidence="1 7" id="KW-0028">Amino-acid biosynthesis</keyword>
<organism evidence="8 9">
    <name type="scientific">Defluviitalea saccharophila</name>
    <dbReference type="NCBI Taxonomy" id="879970"/>
    <lineage>
        <taxon>Bacteria</taxon>
        <taxon>Bacillati</taxon>
        <taxon>Bacillota</taxon>
        <taxon>Clostridia</taxon>
        <taxon>Lachnospirales</taxon>
        <taxon>Defluviitaleaceae</taxon>
        <taxon>Defluviitalea</taxon>
    </lineage>
</organism>
<feature type="binding site" evidence="7">
    <location>
        <position position="133"/>
    </location>
    <ligand>
        <name>substrate</name>
    </ligand>
</feature>
<keyword evidence="2 7" id="KW-0808">Transferase</keyword>
<dbReference type="GO" id="GO:0004765">
    <property type="term" value="F:shikimate kinase activity"/>
    <property type="evidence" value="ECO:0007669"/>
    <property type="project" value="UniProtKB-EC"/>
</dbReference>
<reference evidence="8 9" key="1">
    <citation type="submission" date="2023-03" db="EMBL/GenBank/DDBJ databases">
        <title>Novel Species.</title>
        <authorList>
            <person name="Ma S."/>
        </authorList>
    </citation>
    <scope>NUCLEOTIDE SEQUENCE [LARGE SCALE GENOMIC DNA]</scope>
    <source>
        <strain evidence="8 9">LIND6LT2</strain>
    </source>
</reference>
<evidence type="ECO:0000313" key="8">
    <source>
        <dbReference type="EMBL" id="WZL69507.1"/>
    </source>
</evidence>
<dbReference type="PRINTS" id="PR01100">
    <property type="entry name" value="SHIKIMTKNASE"/>
</dbReference>
<feature type="binding site" evidence="7">
    <location>
        <position position="33"/>
    </location>
    <ligand>
        <name>substrate</name>
    </ligand>
</feature>
<dbReference type="SUPFAM" id="SSF52540">
    <property type="entry name" value="P-loop containing nucleoside triphosphate hydrolases"/>
    <property type="match status" value="1"/>
</dbReference>
<keyword evidence="6 7" id="KW-0057">Aromatic amino acid biosynthesis</keyword>
<evidence type="ECO:0000313" key="9">
    <source>
        <dbReference type="Proteomes" id="UP001486565"/>
    </source>
</evidence>
<keyword evidence="3 7" id="KW-0547">Nucleotide-binding</keyword>
<evidence type="ECO:0000256" key="1">
    <source>
        <dbReference type="ARBA" id="ARBA00022605"/>
    </source>
</evidence>
<comment type="function">
    <text evidence="7">Catalyzes the specific phosphorylation of the 3-hydroxyl group of shikimic acid using ATP as a cosubstrate.</text>
</comment>
<keyword evidence="4 7" id="KW-0418">Kinase</keyword>
<evidence type="ECO:0000256" key="6">
    <source>
        <dbReference type="ARBA" id="ARBA00023141"/>
    </source>
</evidence>
<evidence type="ECO:0000256" key="2">
    <source>
        <dbReference type="ARBA" id="ARBA00022679"/>
    </source>
</evidence>
<name>A0ABZ2Y2D9_9FIRM</name>
<gene>
    <name evidence="7" type="primary">aroK</name>
    <name evidence="8" type="ORF">QBE51_12065</name>
</gene>
<dbReference type="PANTHER" id="PTHR21087:SF16">
    <property type="entry name" value="SHIKIMATE KINASE 1, CHLOROPLASTIC"/>
    <property type="match status" value="1"/>
</dbReference>
<dbReference type="EC" id="2.7.1.71" evidence="7"/>
<dbReference type="Pfam" id="PF01202">
    <property type="entry name" value="SKI"/>
    <property type="match status" value="1"/>
</dbReference>
<protein>
    <recommendedName>
        <fullName evidence="7">Shikimate kinase</fullName>
        <shortName evidence="7">SK</shortName>
        <ecNumber evidence="7">2.7.1.71</ecNumber>
    </recommendedName>
</protein>
<dbReference type="InterPro" id="IPR031322">
    <property type="entry name" value="Shikimate/glucono_kinase"/>
</dbReference>
<feature type="binding site" evidence="7">
    <location>
        <position position="78"/>
    </location>
    <ligand>
        <name>substrate</name>
    </ligand>
</feature>
<comment type="cofactor">
    <cofactor evidence="7">
        <name>Mg(2+)</name>
        <dbReference type="ChEBI" id="CHEBI:18420"/>
    </cofactor>
    <text evidence="7">Binds 1 Mg(2+) ion per subunit.</text>
</comment>
<comment type="subunit">
    <text evidence="7">Monomer.</text>
</comment>
<dbReference type="Gene3D" id="3.40.50.300">
    <property type="entry name" value="P-loop containing nucleotide triphosphate hydrolases"/>
    <property type="match status" value="1"/>
</dbReference>
<feature type="binding site" evidence="7">
    <location>
        <position position="15"/>
    </location>
    <ligand>
        <name>Mg(2+)</name>
        <dbReference type="ChEBI" id="CHEBI:18420"/>
    </ligand>
</feature>
<comment type="catalytic activity">
    <reaction evidence="7">
        <text>shikimate + ATP = 3-phosphoshikimate + ADP + H(+)</text>
        <dbReference type="Rhea" id="RHEA:13121"/>
        <dbReference type="ChEBI" id="CHEBI:15378"/>
        <dbReference type="ChEBI" id="CHEBI:30616"/>
        <dbReference type="ChEBI" id="CHEBI:36208"/>
        <dbReference type="ChEBI" id="CHEBI:145989"/>
        <dbReference type="ChEBI" id="CHEBI:456216"/>
        <dbReference type="EC" id="2.7.1.71"/>
    </reaction>
</comment>
<comment type="subcellular location">
    <subcellularLocation>
        <location evidence="7">Cytoplasm</location>
    </subcellularLocation>
</comment>
<evidence type="ECO:0000256" key="7">
    <source>
        <dbReference type="HAMAP-Rule" id="MF_00109"/>
    </source>
</evidence>
<dbReference type="PANTHER" id="PTHR21087">
    <property type="entry name" value="SHIKIMATE KINASE"/>
    <property type="match status" value="1"/>
</dbReference>